<feature type="transmembrane region" description="Helical" evidence="2">
    <location>
        <begin position="132"/>
        <end position="150"/>
    </location>
</feature>
<reference evidence="3 4" key="1">
    <citation type="submission" date="2020-07" db="EMBL/GenBank/DDBJ databases">
        <title>Sequencing the genomes of 1000 actinobacteria strains.</title>
        <authorList>
            <person name="Klenk H.-P."/>
        </authorList>
    </citation>
    <scope>NUCLEOTIDE SEQUENCE [LARGE SCALE GENOMIC DNA]</scope>
    <source>
        <strain evidence="3 4">DSM 23987</strain>
    </source>
</reference>
<evidence type="ECO:0000256" key="2">
    <source>
        <dbReference type="SAM" id="Phobius"/>
    </source>
</evidence>
<gene>
    <name evidence="3" type="ORF">BJ986_000425</name>
</gene>
<feature type="transmembrane region" description="Helical" evidence="2">
    <location>
        <begin position="106"/>
        <end position="126"/>
    </location>
</feature>
<feature type="transmembrane region" description="Helical" evidence="2">
    <location>
        <begin position="162"/>
        <end position="180"/>
    </location>
</feature>
<name>A0A852WA70_9MICO</name>
<feature type="transmembrane region" description="Helical" evidence="2">
    <location>
        <begin position="249"/>
        <end position="275"/>
    </location>
</feature>
<feature type="transmembrane region" description="Helical" evidence="2">
    <location>
        <begin position="76"/>
        <end position="99"/>
    </location>
</feature>
<proteinExistence type="predicted"/>
<evidence type="ECO:0000256" key="1">
    <source>
        <dbReference type="SAM" id="MobiDB-lite"/>
    </source>
</evidence>
<keyword evidence="2" id="KW-0812">Transmembrane</keyword>
<protein>
    <recommendedName>
        <fullName evidence="5">HTTM domain-containing protein</fullName>
    </recommendedName>
</protein>
<dbReference type="RefSeq" id="WP_179420495.1">
    <property type="nucleotide sequence ID" value="NZ_JACCAB010000001.1"/>
</dbReference>
<feature type="region of interest" description="Disordered" evidence="1">
    <location>
        <begin position="299"/>
        <end position="327"/>
    </location>
</feature>
<evidence type="ECO:0008006" key="5">
    <source>
        <dbReference type="Google" id="ProtNLM"/>
    </source>
</evidence>
<evidence type="ECO:0000313" key="4">
    <source>
        <dbReference type="Proteomes" id="UP000573599"/>
    </source>
</evidence>
<dbReference type="EMBL" id="JACCAB010000001">
    <property type="protein sequence ID" value="NYG05938.1"/>
    <property type="molecule type" value="Genomic_DNA"/>
</dbReference>
<dbReference type="Proteomes" id="UP000573599">
    <property type="component" value="Unassembled WGS sequence"/>
</dbReference>
<comment type="caution">
    <text evidence="3">The sequence shown here is derived from an EMBL/GenBank/DDBJ whole genome shotgun (WGS) entry which is preliminary data.</text>
</comment>
<accession>A0A852WA70</accession>
<feature type="transmembrane region" description="Helical" evidence="2">
    <location>
        <begin position="33"/>
        <end position="56"/>
    </location>
</feature>
<sequence>MSSRPGAGTGIAPGPVARLSRWLFAPMPLARVAALRVLVFAFVIVDVVLLHTSGWYHGFADPVWYEPLVMGKVLHLPAASIPLVEALKWGCVVASLAAITGRAPRLLGWTVAVGWVWYQYVAFSYGKVDHDRADFVVALALLPTVGLAHLSDQRRSEAAGFALRAVQLAAVATYFLSSWAKIRFGGWEWVNSATMVRAVVRRGTPMAHWLLEMPWTLHWFQWVLMGAELTSPVIFLLSERWRRRVVGGWFIFHTMTYAAITIAFWPHLVMMLAFLPLERYAAWLRSRRWVRVVERVVEQRRSRVPGESPDLPERDSPERDPVPASSP</sequence>
<evidence type="ECO:0000313" key="3">
    <source>
        <dbReference type="EMBL" id="NYG05938.1"/>
    </source>
</evidence>
<feature type="compositionally biased region" description="Basic and acidic residues" evidence="1">
    <location>
        <begin position="311"/>
        <end position="321"/>
    </location>
</feature>
<feature type="transmembrane region" description="Helical" evidence="2">
    <location>
        <begin position="219"/>
        <end position="237"/>
    </location>
</feature>
<keyword evidence="4" id="KW-1185">Reference proteome</keyword>
<organism evidence="3 4">
    <name type="scientific">Pedococcus badiiscoriae</name>
    <dbReference type="NCBI Taxonomy" id="642776"/>
    <lineage>
        <taxon>Bacteria</taxon>
        <taxon>Bacillati</taxon>
        <taxon>Actinomycetota</taxon>
        <taxon>Actinomycetes</taxon>
        <taxon>Micrococcales</taxon>
        <taxon>Intrasporangiaceae</taxon>
        <taxon>Pedococcus</taxon>
    </lineage>
</organism>
<keyword evidence="2" id="KW-1133">Transmembrane helix</keyword>
<dbReference type="AlphaFoldDB" id="A0A852WA70"/>
<keyword evidence="2" id="KW-0472">Membrane</keyword>